<gene>
    <name evidence="4" type="ORF">EWB00_006389</name>
</gene>
<dbReference type="EMBL" id="SKCS01000396">
    <property type="protein sequence ID" value="TNN09324.1"/>
    <property type="molecule type" value="Genomic_DNA"/>
</dbReference>
<dbReference type="SUPFAM" id="SSF49562">
    <property type="entry name" value="C2 domain (Calcium/lipid-binding domain, CaLB)"/>
    <property type="match status" value="1"/>
</dbReference>
<evidence type="ECO:0000256" key="1">
    <source>
        <dbReference type="SAM" id="MobiDB-lite"/>
    </source>
</evidence>
<comment type="caution">
    <text evidence="4">The sequence shown here is derived from an EMBL/GenBank/DDBJ whole genome shotgun (WGS) entry which is preliminary data.</text>
</comment>
<dbReference type="PROSITE" id="PS50004">
    <property type="entry name" value="C2"/>
    <property type="match status" value="1"/>
</dbReference>
<feature type="domain" description="C2" evidence="3">
    <location>
        <begin position="466"/>
        <end position="582"/>
    </location>
</feature>
<feature type="region of interest" description="Disordered" evidence="1">
    <location>
        <begin position="689"/>
        <end position="712"/>
    </location>
</feature>
<organism evidence="4 5">
    <name type="scientific">Schistosoma japonicum</name>
    <name type="common">Blood fluke</name>
    <dbReference type="NCBI Taxonomy" id="6182"/>
    <lineage>
        <taxon>Eukaryota</taxon>
        <taxon>Metazoa</taxon>
        <taxon>Spiralia</taxon>
        <taxon>Lophotrochozoa</taxon>
        <taxon>Platyhelminthes</taxon>
        <taxon>Trematoda</taxon>
        <taxon>Digenea</taxon>
        <taxon>Strigeidida</taxon>
        <taxon>Schistosomatoidea</taxon>
        <taxon>Schistosomatidae</taxon>
        <taxon>Schistosoma</taxon>
    </lineage>
</organism>
<feature type="compositionally biased region" description="Polar residues" evidence="1">
    <location>
        <begin position="689"/>
        <end position="699"/>
    </location>
</feature>
<accession>A0A4Z2CYS4</accession>
<dbReference type="PANTHER" id="PTHR21119">
    <property type="entry name" value="C2 DOMAIN-CONTAINING PROTEIN"/>
    <property type="match status" value="1"/>
</dbReference>
<evidence type="ECO:0000256" key="2">
    <source>
        <dbReference type="SAM" id="Phobius"/>
    </source>
</evidence>
<dbReference type="AlphaFoldDB" id="A0A4Z2CYS4"/>
<keyword evidence="5" id="KW-1185">Reference proteome</keyword>
<protein>
    <submittedName>
        <fullName evidence="4">C2 calcium lipid binding region protein</fullName>
    </submittedName>
</protein>
<dbReference type="OrthoDB" id="6275693at2759"/>
<dbReference type="InterPro" id="IPR000008">
    <property type="entry name" value="C2_dom"/>
</dbReference>
<evidence type="ECO:0000313" key="4">
    <source>
        <dbReference type="EMBL" id="TNN09324.1"/>
    </source>
</evidence>
<name>A0A4Z2CYS4_SCHJA</name>
<dbReference type="STRING" id="6182.A0A4Z2CYS4"/>
<dbReference type="Proteomes" id="UP000311919">
    <property type="component" value="Unassembled WGS sequence"/>
</dbReference>
<keyword evidence="2" id="KW-1133">Transmembrane helix</keyword>
<dbReference type="Gene3D" id="2.60.40.150">
    <property type="entry name" value="C2 domain"/>
    <property type="match status" value="1"/>
</dbReference>
<keyword evidence="2" id="KW-0812">Transmembrane</keyword>
<proteinExistence type="predicted"/>
<reference evidence="4 5" key="1">
    <citation type="submission" date="2019-03" db="EMBL/GenBank/DDBJ databases">
        <title>An improved genome assembly of the fluke Schistosoma japonicum.</title>
        <authorList>
            <person name="Hu W."/>
            <person name="Luo F."/>
            <person name="Yin M."/>
            <person name="Mo X."/>
            <person name="Sun C."/>
            <person name="Wu Q."/>
            <person name="Zhu B."/>
            <person name="Xiang M."/>
            <person name="Wang J."/>
            <person name="Wang Y."/>
            <person name="Zhang T."/>
            <person name="Xu B."/>
            <person name="Zheng H."/>
            <person name="Feng Z."/>
        </authorList>
    </citation>
    <scope>NUCLEOTIDE SEQUENCE [LARGE SCALE GENOMIC DNA]</scope>
    <source>
        <strain evidence="4">HuSjv2</strain>
        <tissue evidence="4">Worms</tissue>
    </source>
</reference>
<dbReference type="InterPro" id="IPR035892">
    <property type="entry name" value="C2_domain_sf"/>
</dbReference>
<sequence>MEALIARVAVYNWIDAKSLFFSVLLNLKVLLKTTNGFIFVSTIFLIISVTVYSLRKVRSSESKCQTGILNSEECSKYESSDIENLRQLYKSCNFTASGLCNIWLQEINDCINNSLKETHIQFTPVSEYTLSDVKISDFEVYHEDLSSWLTLYFFVSIPMLCLHGNLTMNQTESLQEVTLSLRNYNMKMCCKLKVDDLVLLELKMYATSSPQFDLLIDTVLPLSPSQFKQLLIDIISKLIVSWSPVDRLHRSPNHTMGSIQMKDHPTDEDRNVLLHRELESCIDSSDSVHNGIDTSVKPQSCESDFKNVSHCESQEHIETKSVIPEERSSKSLVQKDKSFMPVVLAHNARLRQSLVARHAPRPFVCKMVRSASCYGEEGVSNLLQDQELGNFESEDVPNGDFHDLRSNKMEPTIQIQTETTSTPPNKSEVINKEVVKRKDIENQVTQGVDDKDALQELRHLVPVRKPNTKVDVSPLRERLINNFSSKKLLVKVVKAEELSVKSVSGAYCVVELDEPYQRHSTHCSMSGQLFWDQHLLFDLNNNSKRIALEIFELGKRKKSYSRGRAELLLIHLLTNPNSDGDLETNSVNISDTIRRQILLIDRSSSLHEGTSMSSVVAPPSVQSVSERNNLSTTNQVLSNNTNAIGQPFVHSIPSITAEFNFMEKATEDFRSRASPNSPQMRFPLRISQPNNVHNANQDYHSADHSGSFSHSSSLEFSNIKSTSLAHNKSTTEYLMQSVVENVQTDSEEETDNLSTSKDSDVVRRSSKDIANEIKSIAAIKTGNLSSPISSRRAHCELHTIRSVDEDQPSTPSSPLIYDTTKMSETSSDGHISSCDLNEHFKECTSPNEQNMYQETSETEGHVKSLISTLVDPTSSSGSKIDSKQSESFCKRSALLGPATNNLSNNLELASNLQRVDSPVSLDGPSVTARPHSLASRLKPTRILHSSVLRSGKRSTIDEPTRSCSNVSSLALLGPSRQLAGVVAGLSSLASDSATAPTAAALASAIAVVGATGNWQPQLSVDSESAQLSGSTVLSDLLSRRDSKLEASDDSLIVPPYSNVSSFGPPEHFVPPPTYVAADSPGTFTALSHPWRSDASNLRLFRIFRHKKKRFRSVGAEKLVYWETNNLDDLDAISTEGYQRILQDDYEASDVDQSENK</sequence>
<evidence type="ECO:0000259" key="3">
    <source>
        <dbReference type="PROSITE" id="PS50004"/>
    </source>
</evidence>
<evidence type="ECO:0000313" key="5">
    <source>
        <dbReference type="Proteomes" id="UP000311919"/>
    </source>
</evidence>
<dbReference type="PANTHER" id="PTHR21119:SF5">
    <property type="entry name" value="C2 DOMAIN-CONTAINING PROTEIN"/>
    <property type="match status" value="1"/>
</dbReference>
<keyword evidence="2" id="KW-0472">Membrane</keyword>
<dbReference type="InterPro" id="IPR039934">
    <property type="entry name" value="C2CD2/C2CD2L"/>
</dbReference>
<feature type="transmembrane region" description="Helical" evidence="2">
    <location>
        <begin position="36"/>
        <end position="54"/>
    </location>
</feature>